<keyword evidence="4" id="KW-0808">Transferase</keyword>
<gene>
    <name evidence="4" type="ORF">RCOM_1971790</name>
</gene>
<dbReference type="SMART" id="SM00448">
    <property type="entry name" value="REC"/>
    <property type="match status" value="2"/>
</dbReference>
<feature type="modified residue" description="4-aspartylphosphate" evidence="2">
    <location>
        <position position="97"/>
    </location>
</feature>
<evidence type="ECO:0000313" key="5">
    <source>
        <dbReference type="Proteomes" id="UP000008311"/>
    </source>
</evidence>
<dbReference type="InParanoid" id="B9TN91"/>
<dbReference type="eggNOG" id="KOG0519">
    <property type="taxonomic scope" value="Eukaryota"/>
</dbReference>
<feature type="modified residue" description="4-aspartylphosphate" evidence="2">
    <location>
        <position position="240"/>
    </location>
</feature>
<name>B9TN91_RICCO</name>
<dbReference type="EMBL" id="EQ991647">
    <property type="protein sequence ID" value="EEF22673.1"/>
    <property type="molecule type" value="Genomic_DNA"/>
</dbReference>
<dbReference type="STRING" id="3988.B9TN91"/>
<reference evidence="5" key="1">
    <citation type="journal article" date="2010" name="Nat. Biotechnol.">
        <title>Draft genome sequence of the oilseed species Ricinus communis.</title>
        <authorList>
            <person name="Chan A.P."/>
            <person name="Crabtree J."/>
            <person name="Zhao Q."/>
            <person name="Lorenzi H."/>
            <person name="Orvis J."/>
            <person name="Puiu D."/>
            <person name="Melake-Berhan A."/>
            <person name="Jones K.M."/>
            <person name="Redman J."/>
            <person name="Chen G."/>
            <person name="Cahoon E.B."/>
            <person name="Gedil M."/>
            <person name="Stanke M."/>
            <person name="Haas B.J."/>
            <person name="Wortman J.R."/>
            <person name="Fraser-Liggett C.M."/>
            <person name="Ravel J."/>
            <person name="Rabinowicz P.D."/>
        </authorList>
    </citation>
    <scope>NUCLEOTIDE SEQUENCE [LARGE SCALE GENOMIC DNA]</scope>
    <source>
        <strain evidence="5">cv. Hale</strain>
    </source>
</reference>
<dbReference type="PANTHER" id="PTHR45339">
    <property type="entry name" value="HYBRID SIGNAL TRANSDUCTION HISTIDINE KINASE J"/>
    <property type="match status" value="1"/>
</dbReference>
<proteinExistence type="predicted"/>
<dbReference type="CDD" id="cd17546">
    <property type="entry name" value="REC_hyHK_CKI1_RcsC-like"/>
    <property type="match status" value="1"/>
</dbReference>
<evidence type="ECO:0000313" key="4">
    <source>
        <dbReference type="EMBL" id="EEF22673.1"/>
    </source>
</evidence>
<dbReference type="InterPro" id="IPR001789">
    <property type="entry name" value="Sig_transdc_resp-reg_receiver"/>
</dbReference>
<feature type="domain" description="Response regulatory" evidence="3">
    <location>
        <begin position="189"/>
        <end position="306"/>
    </location>
</feature>
<dbReference type="Pfam" id="PF00072">
    <property type="entry name" value="Response_reg"/>
    <property type="match status" value="2"/>
</dbReference>
<keyword evidence="1 2" id="KW-0597">Phosphoprotein</keyword>
<dbReference type="InterPro" id="IPR011006">
    <property type="entry name" value="CheY-like_superfamily"/>
</dbReference>
<evidence type="ECO:0000259" key="3">
    <source>
        <dbReference type="PROSITE" id="PS50110"/>
    </source>
</evidence>
<protein>
    <submittedName>
        <fullName evidence="4">Two-component sensor protein histidine protein kinase, putative</fullName>
    </submittedName>
</protein>
<feature type="domain" description="Response regulatory" evidence="3">
    <location>
        <begin position="43"/>
        <end position="163"/>
    </location>
</feature>
<dbReference type="SUPFAM" id="SSF52172">
    <property type="entry name" value="CheY-like"/>
    <property type="match status" value="2"/>
</dbReference>
<dbReference type="GO" id="GO:0000160">
    <property type="term" value="P:phosphorelay signal transduction system"/>
    <property type="evidence" value="ECO:0007669"/>
    <property type="project" value="InterPro"/>
</dbReference>
<dbReference type="Proteomes" id="UP000008311">
    <property type="component" value="Unassembled WGS sequence"/>
</dbReference>
<dbReference type="GO" id="GO:0016301">
    <property type="term" value="F:kinase activity"/>
    <property type="evidence" value="ECO:0007669"/>
    <property type="project" value="UniProtKB-KW"/>
</dbReference>
<dbReference type="AlphaFoldDB" id="B9TN91"/>
<keyword evidence="5" id="KW-1185">Reference proteome</keyword>
<dbReference type="PANTHER" id="PTHR45339:SF3">
    <property type="entry name" value="HISTIDINE KINASE"/>
    <property type="match status" value="1"/>
</dbReference>
<organism evidence="4 5">
    <name type="scientific">Ricinus communis</name>
    <name type="common">Castor bean</name>
    <dbReference type="NCBI Taxonomy" id="3988"/>
    <lineage>
        <taxon>Eukaryota</taxon>
        <taxon>Viridiplantae</taxon>
        <taxon>Streptophyta</taxon>
        <taxon>Embryophyta</taxon>
        <taxon>Tracheophyta</taxon>
        <taxon>Spermatophyta</taxon>
        <taxon>Magnoliopsida</taxon>
        <taxon>eudicotyledons</taxon>
        <taxon>Gunneridae</taxon>
        <taxon>Pentapetalae</taxon>
        <taxon>rosids</taxon>
        <taxon>fabids</taxon>
        <taxon>Malpighiales</taxon>
        <taxon>Euphorbiaceae</taxon>
        <taxon>Acalyphoideae</taxon>
        <taxon>Acalypheae</taxon>
        <taxon>Ricinus</taxon>
    </lineage>
</organism>
<feature type="non-terminal residue" evidence="4">
    <location>
        <position position="319"/>
    </location>
</feature>
<evidence type="ECO:0000256" key="1">
    <source>
        <dbReference type="ARBA" id="ARBA00022553"/>
    </source>
</evidence>
<keyword evidence="4" id="KW-0418">Kinase</keyword>
<evidence type="ECO:0000256" key="2">
    <source>
        <dbReference type="PROSITE-ProRule" id="PRU00169"/>
    </source>
</evidence>
<dbReference type="PROSITE" id="PS50110">
    <property type="entry name" value="RESPONSE_REGULATORY"/>
    <property type="match status" value="2"/>
</dbReference>
<sequence>MMGGAISVTSAPGQGAEFLFACPLESTAPLAAAPPPPATTTLSVLIVDDNASVRKALYEAGRSFGWHTACASGAGQARALLIERAHAARPYDLLLLDQDMPGTDGPALLQQLPPELALPPVLMMTSEHRAAILAQQTATLGLAGVLAKPVSPARLLERVSALLAGDQATAGLMAQLEHTPLQDRLSGMRILLVEDNEINQEVAEYMLLHAGASVEVAANGKLAVERLAAAPERYDVVLMDIQMPVMNGYDATREIRRQGLLTLPIIAMTANVLEDDRRRAAEAGMNAHVAKPIDVEELITVLTRLVTIRDASRDMVAPV</sequence>
<dbReference type="Gene3D" id="3.40.50.2300">
    <property type="match status" value="2"/>
</dbReference>
<accession>B9TN91</accession>